<dbReference type="Proteomes" id="UP000019478">
    <property type="component" value="Unassembled WGS sequence"/>
</dbReference>
<evidence type="ECO:0000256" key="4">
    <source>
        <dbReference type="ARBA" id="ARBA00023163"/>
    </source>
</evidence>
<keyword evidence="3" id="KW-0238">DNA-binding</keyword>
<comment type="caution">
    <text evidence="7">The sequence shown here is derived from an EMBL/GenBank/DDBJ whole genome shotgun (WGS) entry which is preliminary data.</text>
</comment>
<evidence type="ECO:0000256" key="5">
    <source>
        <dbReference type="ARBA" id="ARBA00023242"/>
    </source>
</evidence>
<dbReference type="PANTHER" id="PTHR31845">
    <property type="entry name" value="FINGER DOMAIN PROTEIN, PUTATIVE-RELATED"/>
    <property type="match status" value="1"/>
</dbReference>
<dbReference type="STRING" id="1182542.W9XZC0"/>
<comment type="subcellular location">
    <subcellularLocation>
        <location evidence="1">Nucleus</location>
    </subcellularLocation>
</comment>
<dbReference type="GeneID" id="19170658"/>
<keyword evidence="8" id="KW-1185">Reference proteome</keyword>
<dbReference type="AlphaFoldDB" id="W9XZC0"/>
<proteinExistence type="predicted"/>
<gene>
    <name evidence="7" type="ORF">A1O3_06550</name>
</gene>
<dbReference type="eggNOG" id="ENOG502SNUJ">
    <property type="taxonomic scope" value="Eukaryota"/>
</dbReference>
<keyword evidence="2" id="KW-0805">Transcription regulation</keyword>
<evidence type="ECO:0000256" key="1">
    <source>
        <dbReference type="ARBA" id="ARBA00004123"/>
    </source>
</evidence>
<dbReference type="EMBL" id="AMGY01000005">
    <property type="protein sequence ID" value="EXJ82735.1"/>
    <property type="molecule type" value="Genomic_DNA"/>
</dbReference>
<evidence type="ECO:0000313" key="7">
    <source>
        <dbReference type="EMBL" id="EXJ82735.1"/>
    </source>
</evidence>
<dbReference type="PANTHER" id="PTHR31845:SF10">
    <property type="entry name" value="ZN(II)2CYS6 TRANSCRIPTION FACTOR (EUROFUNG)"/>
    <property type="match status" value="1"/>
</dbReference>
<sequence>MRRCRHHLCTPPGPQEKNTGEKVGENRHATIELSGLTSRRRQGYRFANTVGQVADSTLIKGHPLSTPEIGKASSTSPSDLDASFVVGNLARRTFGRGLLDELHIEGYSFGKWTAFEELTDQQCLEILDHYKRLVGAVPFALLLPDLPPEDLKSKCPLLLLSVLLTASSSYLEIQKQADEIFRHVLADRSIIKGQRSLELFKGLVTYLTWYHHRFDPETQQFYQLLQMSTAMAADLSLSKKFAEDNGTLQSQSLDDLNNVRAFLLCYYLNCGGAVLGYDRLENMHCIRSLRNAAHLLARSLSQPLDTESTAIIELMYIAAQHRTSLNGMENREPSQIPSWSSESALRSWRDKYLHAQSPCVVRSSYHYISTYSRLKRADSTPPSPADIAACLKICQAQLSNVLQEGPTYLTLFGIVEWAPILTYLFLLPRLEASVTTASTSASMTDLTPRTTKMLERLRLQVAELKATAQFQTTLGAHHFFMWLEIIFSASERCTLSLQKAHSRQSPGTPVDGGGSAYELIHSYTDDAEDGLTSQPRESLRMERFWDDFMSDWLQW</sequence>
<evidence type="ECO:0000256" key="2">
    <source>
        <dbReference type="ARBA" id="ARBA00023015"/>
    </source>
</evidence>
<evidence type="ECO:0000256" key="3">
    <source>
        <dbReference type="ARBA" id="ARBA00023125"/>
    </source>
</evidence>
<protein>
    <recommendedName>
        <fullName evidence="9">Transcription factor domain-containing protein</fullName>
    </recommendedName>
</protein>
<name>W9XZC0_9EURO</name>
<organism evidence="7 8">
    <name type="scientific">Capronia epimyces CBS 606.96</name>
    <dbReference type="NCBI Taxonomy" id="1182542"/>
    <lineage>
        <taxon>Eukaryota</taxon>
        <taxon>Fungi</taxon>
        <taxon>Dikarya</taxon>
        <taxon>Ascomycota</taxon>
        <taxon>Pezizomycotina</taxon>
        <taxon>Eurotiomycetes</taxon>
        <taxon>Chaetothyriomycetidae</taxon>
        <taxon>Chaetothyriales</taxon>
        <taxon>Herpotrichiellaceae</taxon>
        <taxon>Capronia</taxon>
    </lineage>
</organism>
<keyword evidence="5" id="KW-0539">Nucleus</keyword>
<feature type="region of interest" description="Disordered" evidence="6">
    <location>
        <begin position="1"/>
        <end position="23"/>
    </location>
</feature>
<evidence type="ECO:0000256" key="6">
    <source>
        <dbReference type="SAM" id="MobiDB-lite"/>
    </source>
</evidence>
<keyword evidence="4" id="KW-0804">Transcription</keyword>
<dbReference type="HOGENOM" id="CLU_029460_0_0_1"/>
<dbReference type="GO" id="GO:0000976">
    <property type="term" value="F:transcription cis-regulatory region binding"/>
    <property type="evidence" value="ECO:0007669"/>
    <property type="project" value="TreeGrafter"/>
</dbReference>
<dbReference type="OrthoDB" id="5424793at2759"/>
<evidence type="ECO:0000313" key="8">
    <source>
        <dbReference type="Proteomes" id="UP000019478"/>
    </source>
</evidence>
<dbReference type="RefSeq" id="XP_007734858.1">
    <property type="nucleotide sequence ID" value="XM_007736668.1"/>
</dbReference>
<dbReference type="GO" id="GO:0005634">
    <property type="term" value="C:nucleus"/>
    <property type="evidence" value="ECO:0007669"/>
    <property type="project" value="UniProtKB-SubCell"/>
</dbReference>
<accession>W9XZC0</accession>
<reference evidence="7 8" key="1">
    <citation type="submission" date="2013-03" db="EMBL/GenBank/DDBJ databases">
        <title>The Genome Sequence of Capronia epimyces CBS 606.96.</title>
        <authorList>
            <consortium name="The Broad Institute Genomics Platform"/>
            <person name="Cuomo C."/>
            <person name="de Hoog S."/>
            <person name="Gorbushina A."/>
            <person name="Walker B."/>
            <person name="Young S.K."/>
            <person name="Zeng Q."/>
            <person name="Gargeya S."/>
            <person name="Fitzgerald M."/>
            <person name="Haas B."/>
            <person name="Abouelleil A."/>
            <person name="Allen A.W."/>
            <person name="Alvarado L."/>
            <person name="Arachchi H.M."/>
            <person name="Berlin A.M."/>
            <person name="Chapman S.B."/>
            <person name="Gainer-Dewar J."/>
            <person name="Goldberg J."/>
            <person name="Griggs A."/>
            <person name="Gujja S."/>
            <person name="Hansen M."/>
            <person name="Howarth C."/>
            <person name="Imamovic A."/>
            <person name="Ireland A."/>
            <person name="Larimer J."/>
            <person name="McCowan C."/>
            <person name="Murphy C."/>
            <person name="Pearson M."/>
            <person name="Poon T.W."/>
            <person name="Priest M."/>
            <person name="Roberts A."/>
            <person name="Saif S."/>
            <person name="Shea T."/>
            <person name="Sisk P."/>
            <person name="Sykes S."/>
            <person name="Wortman J."/>
            <person name="Nusbaum C."/>
            <person name="Birren B."/>
        </authorList>
    </citation>
    <scope>NUCLEOTIDE SEQUENCE [LARGE SCALE GENOMIC DNA]</scope>
    <source>
        <strain evidence="7 8">CBS 606.96</strain>
    </source>
</reference>
<evidence type="ECO:0008006" key="9">
    <source>
        <dbReference type="Google" id="ProtNLM"/>
    </source>
</evidence>
<dbReference type="InterPro" id="IPR051089">
    <property type="entry name" value="prtT"/>
</dbReference>
<dbReference type="GO" id="GO:0000981">
    <property type="term" value="F:DNA-binding transcription factor activity, RNA polymerase II-specific"/>
    <property type="evidence" value="ECO:0007669"/>
    <property type="project" value="TreeGrafter"/>
</dbReference>